<dbReference type="InterPro" id="IPR003675">
    <property type="entry name" value="Rce1/LyrA-like_dom"/>
</dbReference>
<sequence>MDINVIVDWKRFLILYISSIFGLFMVLLYVVGSSLNFGFPFTVLVMAQSLGALVGNAVLYVGAILLGLYCSKKMGFRVLGKINIKEVIFSMKIGLFLGVILGAISTIAEYSMILNLRSMSTHLTICGMFLSVYGGINEEVIFRLFLMGSFAYLLSELGIKRAVEVSLVTSPILFAIGHTPVSMEFISKKTIMSMLFVSNFIFGLVFGYIYWKKGLEYAMVSHFSLDFVLYVVIPLSVILCH</sequence>
<feature type="transmembrane region" description="Helical" evidence="1">
    <location>
        <begin position="37"/>
        <end position="66"/>
    </location>
</feature>
<evidence type="ECO:0000256" key="1">
    <source>
        <dbReference type="SAM" id="Phobius"/>
    </source>
</evidence>
<feature type="transmembrane region" description="Helical" evidence="1">
    <location>
        <begin position="193"/>
        <end position="211"/>
    </location>
</feature>
<dbReference type="EMBL" id="AGJL01000011">
    <property type="protein sequence ID" value="EHP87896.1"/>
    <property type="molecule type" value="Genomic_DNA"/>
</dbReference>
<proteinExistence type="predicted"/>
<comment type="caution">
    <text evidence="3">The sequence shown here is derived from an EMBL/GenBank/DDBJ whole genome shotgun (WGS) entry which is preliminary data.</text>
</comment>
<feature type="domain" description="CAAX prenyl protease 2/Lysostaphin resistance protein A-like" evidence="2">
    <location>
        <begin position="124"/>
        <end position="228"/>
    </location>
</feature>
<feature type="transmembrane region" description="Helical" evidence="1">
    <location>
        <begin position="165"/>
        <end position="186"/>
    </location>
</feature>
<keyword evidence="4" id="KW-1185">Reference proteome</keyword>
<feature type="transmembrane region" description="Helical" evidence="1">
    <location>
        <begin position="114"/>
        <end position="133"/>
    </location>
</feature>
<feature type="transmembrane region" description="Helical" evidence="1">
    <location>
        <begin position="87"/>
        <end position="108"/>
    </location>
</feature>
<keyword evidence="1" id="KW-1133">Transmembrane helix</keyword>
<evidence type="ECO:0000313" key="3">
    <source>
        <dbReference type="EMBL" id="EHP87896.1"/>
    </source>
</evidence>
<evidence type="ECO:0000313" key="4">
    <source>
        <dbReference type="Proteomes" id="UP000003706"/>
    </source>
</evidence>
<gene>
    <name evidence="3" type="ORF">MetfoDRAFT_0577</name>
</gene>
<protein>
    <submittedName>
        <fullName evidence="3">Abortive infection protein</fullName>
    </submittedName>
</protein>
<dbReference type="OrthoDB" id="330173at2157"/>
<dbReference type="Pfam" id="PF02517">
    <property type="entry name" value="Rce1-like"/>
    <property type="match status" value="1"/>
</dbReference>
<evidence type="ECO:0000259" key="2">
    <source>
        <dbReference type="Pfam" id="PF02517"/>
    </source>
</evidence>
<keyword evidence="1" id="KW-0472">Membrane</keyword>
<dbReference type="RefSeq" id="WP_007044020.1">
    <property type="nucleotide sequence ID" value="NZ_AGJL01000011.1"/>
</dbReference>
<reference evidence="3 4" key="1">
    <citation type="submission" date="2011-09" db="EMBL/GenBank/DDBJ databases">
        <title>The draft genome of Methanotorris formicicus Mc-S-70.</title>
        <authorList>
            <consortium name="US DOE Joint Genome Institute (JGI-PGF)"/>
            <person name="Lucas S."/>
            <person name="Han J."/>
            <person name="Lapidus A."/>
            <person name="Cheng J.-F."/>
            <person name="Goodwin L."/>
            <person name="Pitluck S."/>
            <person name="Peters L."/>
            <person name="Land M.L."/>
            <person name="Hauser L."/>
            <person name="Sieprawska-Lupa M."/>
            <person name="Takai K."/>
            <person name="Miyazaki J."/>
            <person name="Whitman W."/>
            <person name="Woyke T.J."/>
        </authorList>
    </citation>
    <scope>NUCLEOTIDE SEQUENCE [LARGE SCALE GENOMIC DNA]</scope>
    <source>
        <strain evidence="3 4">Mc-S-70</strain>
    </source>
</reference>
<dbReference type="STRING" id="647171.MetfoDRAFT_0577"/>
<dbReference type="Proteomes" id="UP000003706">
    <property type="component" value="Unassembled WGS sequence"/>
</dbReference>
<keyword evidence="1" id="KW-0812">Transmembrane</keyword>
<name>H1KXQ4_9EURY</name>
<feature type="transmembrane region" description="Helical" evidence="1">
    <location>
        <begin position="12"/>
        <end position="31"/>
    </location>
</feature>
<organism evidence="3 4">
    <name type="scientific">Methanotorris formicicus Mc-S-70</name>
    <dbReference type="NCBI Taxonomy" id="647171"/>
    <lineage>
        <taxon>Archaea</taxon>
        <taxon>Methanobacteriati</taxon>
        <taxon>Methanobacteriota</taxon>
        <taxon>Methanomada group</taxon>
        <taxon>Methanococci</taxon>
        <taxon>Methanococcales</taxon>
        <taxon>Methanocaldococcaceae</taxon>
        <taxon>Methanotorris</taxon>
    </lineage>
</organism>
<feature type="transmembrane region" description="Helical" evidence="1">
    <location>
        <begin position="217"/>
        <end position="240"/>
    </location>
</feature>
<dbReference type="GO" id="GO:0080120">
    <property type="term" value="P:CAAX-box protein maturation"/>
    <property type="evidence" value="ECO:0007669"/>
    <property type="project" value="UniProtKB-ARBA"/>
</dbReference>
<dbReference type="AlphaFoldDB" id="H1KXQ4"/>
<dbReference type="GO" id="GO:0004175">
    <property type="term" value="F:endopeptidase activity"/>
    <property type="evidence" value="ECO:0007669"/>
    <property type="project" value="UniProtKB-ARBA"/>
</dbReference>
<accession>H1KXQ4</accession>